<comment type="caution">
    <text evidence="2">The sequence shown here is derived from an EMBL/GenBank/DDBJ whole genome shotgun (WGS) entry which is preliminary data.</text>
</comment>
<dbReference type="EMBL" id="BBMR01000002">
    <property type="protein sequence ID" value="GAL18246.1"/>
    <property type="molecule type" value="Genomic_DNA"/>
</dbReference>
<sequence length="42" mass="4827">MCEKTSNITRPEQSKAKQRSAHSLATTNKPSSIKHIFDHDRF</sequence>
<evidence type="ECO:0000256" key="1">
    <source>
        <dbReference type="SAM" id="MobiDB-lite"/>
    </source>
</evidence>
<dbReference type="AlphaFoldDB" id="A0A090RSH5"/>
<evidence type="ECO:0000313" key="2">
    <source>
        <dbReference type="EMBL" id="GAL18246.1"/>
    </source>
</evidence>
<feature type="region of interest" description="Disordered" evidence="1">
    <location>
        <begin position="1"/>
        <end position="42"/>
    </location>
</feature>
<evidence type="ECO:0000313" key="3">
    <source>
        <dbReference type="Proteomes" id="UP000029228"/>
    </source>
</evidence>
<proteinExistence type="predicted"/>
<protein>
    <submittedName>
        <fullName evidence="2">Uncharacterized protein</fullName>
    </submittedName>
</protein>
<feature type="compositionally biased region" description="Polar residues" evidence="1">
    <location>
        <begin position="21"/>
        <end position="31"/>
    </location>
</feature>
<keyword evidence="3" id="KW-1185">Reference proteome</keyword>
<name>A0A090RSH5_9VIBR</name>
<feature type="compositionally biased region" description="Polar residues" evidence="1">
    <location>
        <begin position="1"/>
        <end position="11"/>
    </location>
</feature>
<organism evidence="2 3">
    <name type="scientific">Vibrio maritimus</name>
    <dbReference type="NCBI Taxonomy" id="990268"/>
    <lineage>
        <taxon>Bacteria</taxon>
        <taxon>Pseudomonadati</taxon>
        <taxon>Pseudomonadota</taxon>
        <taxon>Gammaproteobacteria</taxon>
        <taxon>Vibrionales</taxon>
        <taxon>Vibrionaceae</taxon>
        <taxon>Vibrio</taxon>
    </lineage>
</organism>
<reference evidence="2 3" key="2">
    <citation type="submission" date="2014-09" db="EMBL/GenBank/DDBJ databases">
        <authorList>
            <consortium name="NBRP consortium"/>
            <person name="Sawabe T."/>
            <person name="Meirelles P."/>
            <person name="Nakanishi M."/>
            <person name="Sayaka M."/>
            <person name="Hattori M."/>
            <person name="Ohkuma M."/>
        </authorList>
    </citation>
    <scope>NUCLEOTIDE SEQUENCE [LARGE SCALE GENOMIC DNA]</scope>
    <source>
        <strain evidence="3">JCM19235</strain>
    </source>
</reference>
<reference evidence="2 3" key="1">
    <citation type="submission" date="2014-09" db="EMBL/GenBank/DDBJ databases">
        <title>Vibrio maritimus JCM 19235. (C45) whole genome shotgun sequence.</title>
        <authorList>
            <person name="Sawabe T."/>
            <person name="Meirelles P."/>
            <person name="Nakanishi M."/>
            <person name="Sayaka M."/>
            <person name="Hattori M."/>
            <person name="Ohkuma M."/>
        </authorList>
    </citation>
    <scope>NUCLEOTIDE SEQUENCE [LARGE SCALE GENOMIC DNA]</scope>
    <source>
        <strain evidence="3">JCM19235</strain>
    </source>
</reference>
<dbReference type="Proteomes" id="UP000029228">
    <property type="component" value="Unassembled WGS sequence"/>
</dbReference>
<gene>
    <name evidence="2" type="ORF">JCM19235_6799</name>
</gene>
<accession>A0A090RSH5</accession>